<dbReference type="InterPro" id="IPR036770">
    <property type="entry name" value="Ankyrin_rpt-contain_sf"/>
</dbReference>
<dbReference type="GeneID" id="100678256"/>
<dbReference type="OrthoDB" id="19174at2759"/>
<dbReference type="EnsemblMetazoa" id="XM_003426901">
    <property type="protein sequence ID" value="XP_003426949"/>
    <property type="gene ID" value="LOC100678256"/>
</dbReference>
<dbReference type="PROSITE" id="PS50297">
    <property type="entry name" value="ANK_REP_REGION"/>
    <property type="match status" value="5"/>
</dbReference>
<feature type="repeat" description="ANK" evidence="3">
    <location>
        <begin position="304"/>
        <end position="336"/>
    </location>
</feature>
<feature type="repeat" description="ANK" evidence="3">
    <location>
        <begin position="76"/>
        <end position="108"/>
    </location>
</feature>
<keyword evidence="2 3" id="KW-0040">ANK repeat</keyword>
<dbReference type="InParanoid" id="A0A7M7GEF3"/>
<evidence type="ECO:0000256" key="2">
    <source>
        <dbReference type="ARBA" id="ARBA00023043"/>
    </source>
</evidence>
<feature type="repeat" description="ANK" evidence="3">
    <location>
        <begin position="183"/>
        <end position="215"/>
    </location>
</feature>
<dbReference type="RefSeq" id="XP_003426949.1">
    <property type="nucleotide sequence ID" value="XM_003426901.5"/>
</dbReference>
<dbReference type="PANTHER" id="PTHR24198:SF165">
    <property type="entry name" value="ANKYRIN REPEAT-CONTAINING PROTEIN-RELATED"/>
    <property type="match status" value="1"/>
</dbReference>
<protein>
    <submittedName>
        <fullName evidence="4">Uncharacterized protein</fullName>
    </submittedName>
</protein>
<dbReference type="SMART" id="SM00248">
    <property type="entry name" value="ANK"/>
    <property type="match status" value="16"/>
</dbReference>
<accession>A0A7M7GEF3</accession>
<sequence length="892" mass="101361">MKMSLMASYETLFQATVQGQADLVQSILEANKYLLRDEKWTDYNLLILALQRDQKSVATALLRMGCRVNQIPYDNLHHSPLYYAVALNDILFVNILLEKGAFINTKKNGEETALAIAMKHKQYEIVDLILSKYHFNNIDPSSSNDINHFLIACERNQVDIVKSFISGGISVNSYATSVQARCLGYTPLHYAVKNLNTVLVDFLLSKGADFLVKDGNGWTPLQLASQIRENVLQTKVHSIGPIDSIIDKLLFCQCEAIRSVQDESIALSHFHIACTRDNPHIVNTFLQNGVEVNGCIPFNQSGLGGFTALHYAAHNNCYQVTELLLNNGANVNAITRENWTPLMFAVTFGFIDTVELLLARGADVSIRSSQGLTAIHYAFNSKRRIDALIDLLLSYAPKLINPTTPWGLSHFHIACARGNLSVIEAFIENKVDINAKVDFKSSKYPGYSPLHFAIEFTRLHVVDVLIKNRAIVNQKDMRGMTPLHLACLQNYRTLIVMLNEQIMCISEEAIRIWRHSCDDVVRIVELLLFYNADVNIKDDVKATPLYYAFGTEKLKDSIIMMTAGGYAAIEKSIMIPLNTSQEKIAEMIIKEGADVNSLQMKARTPLHNACIFTSACKCLLKADCQINALDSDGNSPLFLACRAQNLFAIRELLKFGADMSIVNSSNQSIFCILHRDDRYNHPVFRVLRIHYKKMLALGVNFQTCFEESYLNCCKRYDRRCQQDFLDSDSDSDYEDSEDSFFDNEAEAIFRKCKFELQVMKTVRISNFSTLYDVMYKNAVDMAKISKNEDFRKFLLSNELDMRFPQYRDFLLLQFRRGTVRDSLMAPATQSLTFLSRVAFPEACVDQIFKNLDNYSLRNVIKSVHTVEAKKRKSRVLVDDSEPTFKHLRIRDQ</sequence>
<dbReference type="Gene3D" id="1.25.40.20">
    <property type="entry name" value="Ankyrin repeat-containing domain"/>
    <property type="match status" value="5"/>
</dbReference>
<dbReference type="Pfam" id="PF12796">
    <property type="entry name" value="Ank_2"/>
    <property type="match status" value="5"/>
</dbReference>
<dbReference type="Proteomes" id="UP000002358">
    <property type="component" value="Chromosome 4"/>
</dbReference>
<dbReference type="RefSeq" id="XP_008208743.1">
    <property type="nucleotide sequence ID" value="XM_008210521.4"/>
</dbReference>
<dbReference type="PROSITE" id="PS50088">
    <property type="entry name" value="ANK_REPEAT"/>
    <property type="match status" value="7"/>
</dbReference>
<dbReference type="EnsemblMetazoa" id="XM_008210521">
    <property type="protein sequence ID" value="XP_008208743"/>
    <property type="gene ID" value="LOC100678256"/>
</dbReference>
<evidence type="ECO:0000313" key="5">
    <source>
        <dbReference type="Proteomes" id="UP000002358"/>
    </source>
</evidence>
<dbReference type="EnsemblMetazoa" id="XM_008210522">
    <property type="protein sequence ID" value="XP_008208744"/>
    <property type="gene ID" value="LOC100678256"/>
</dbReference>
<dbReference type="EnsemblMetazoa" id="XM_008210520">
    <property type="protein sequence ID" value="XP_008208742"/>
    <property type="gene ID" value="LOC100678256"/>
</dbReference>
<organism evidence="4 5">
    <name type="scientific">Nasonia vitripennis</name>
    <name type="common">Parasitic wasp</name>
    <dbReference type="NCBI Taxonomy" id="7425"/>
    <lineage>
        <taxon>Eukaryota</taxon>
        <taxon>Metazoa</taxon>
        <taxon>Ecdysozoa</taxon>
        <taxon>Arthropoda</taxon>
        <taxon>Hexapoda</taxon>
        <taxon>Insecta</taxon>
        <taxon>Pterygota</taxon>
        <taxon>Neoptera</taxon>
        <taxon>Endopterygota</taxon>
        <taxon>Hymenoptera</taxon>
        <taxon>Apocrita</taxon>
        <taxon>Proctotrupomorpha</taxon>
        <taxon>Chalcidoidea</taxon>
        <taxon>Pteromalidae</taxon>
        <taxon>Pteromalinae</taxon>
        <taxon>Nasonia</taxon>
    </lineage>
</organism>
<dbReference type="SMR" id="A0A7M7GEF3"/>
<dbReference type="PRINTS" id="PR01415">
    <property type="entry name" value="ANKYRIN"/>
</dbReference>
<keyword evidence="5" id="KW-1185">Reference proteome</keyword>
<keyword evidence="1" id="KW-0677">Repeat</keyword>
<reference evidence="4" key="1">
    <citation type="submission" date="2021-01" db="UniProtKB">
        <authorList>
            <consortium name="EnsemblMetazoa"/>
        </authorList>
    </citation>
    <scope>IDENTIFICATION</scope>
</reference>
<dbReference type="SUPFAM" id="SSF48403">
    <property type="entry name" value="Ankyrin repeat"/>
    <property type="match status" value="2"/>
</dbReference>
<dbReference type="KEGG" id="nvi:100678256"/>
<feature type="repeat" description="ANK" evidence="3">
    <location>
        <begin position="406"/>
        <end position="438"/>
    </location>
</feature>
<evidence type="ECO:0000256" key="3">
    <source>
        <dbReference type="PROSITE-ProRule" id="PRU00023"/>
    </source>
</evidence>
<feature type="repeat" description="ANK" evidence="3">
    <location>
        <begin position="337"/>
        <end position="369"/>
    </location>
</feature>
<dbReference type="PANTHER" id="PTHR24198">
    <property type="entry name" value="ANKYRIN REPEAT AND PROTEIN KINASE DOMAIN-CONTAINING PROTEIN"/>
    <property type="match status" value="1"/>
</dbReference>
<feature type="repeat" description="ANK" evidence="3">
    <location>
        <begin position="445"/>
        <end position="477"/>
    </location>
</feature>
<dbReference type="AlphaFoldDB" id="A0A7M7GEF3"/>
<feature type="repeat" description="ANK" evidence="3">
    <location>
        <begin position="632"/>
        <end position="664"/>
    </location>
</feature>
<dbReference type="RefSeq" id="XP_008208742.1">
    <property type="nucleotide sequence ID" value="XM_008210520.4"/>
</dbReference>
<evidence type="ECO:0000313" key="4">
    <source>
        <dbReference type="EnsemblMetazoa" id="XP_003426949"/>
    </source>
</evidence>
<dbReference type="InterPro" id="IPR002110">
    <property type="entry name" value="Ankyrin_rpt"/>
</dbReference>
<dbReference type="RefSeq" id="XP_008208744.1">
    <property type="nucleotide sequence ID" value="XM_008210522.4"/>
</dbReference>
<evidence type="ECO:0000256" key="1">
    <source>
        <dbReference type="ARBA" id="ARBA00022737"/>
    </source>
</evidence>
<name>A0A7M7GEF3_NASVI</name>
<proteinExistence type="predicted"/>